<dbReference type="InterPro" id="IPR022346">
    <property type="entry name" value="T2SS_GspH"/>
</dbReference>
<evidence type="ECO:0000256" key="4">
    <source>
        <dbReference type="ARBA" id="ARBA00022481"/>
    </source>
</evidence>
<dbReference type="GO" id="GO:0015628">
    <property type="term" value="P:protein secretion by the type II secretion system"/>
    <property type="evidence" value="ECO:0007669"/>
    <property type="project" value="InterPro"/>
</dbReference>
<dbReference type="NCBIfam" id="TIGR01708">
    <property type="entry name" value="typeII_sec_gspH"/>
    <property type="match status" value="1"/>
</dbReference>
<evidence type="ECO:0000256" key="6">
    <source>
        <dbReference type="ARBA" id="ARBA00022692"/>
    </source>
</evidence>
<comment type="subcellular location">
    <subcellularLocation>
        <location evidence="1">Cell inner membrane</location>
        <topology evidence="1">Single-pass membrane protein</topology>
    </subcellularLocation>
</comment>
<evidence type="ECO:0000256" key="8">
    <source>
        <dbReference type="ARBA" id="ARBA00023136"/>
    </source>
</evidence>
<evidence type="ECO:0000256" key="2">
    <source>
        <dbReference type="ARBA" id="ARBA00021549"/>
    </source>
</evidence>
<keyword evidence="8 11" id="KW-0472">Membrane</keyword>
<dbReference type="GO" id="GO:0005886">
    <property type="term" value="C:plasma membrane"/>
    <property type="evidence" value="ECO:0007669"/>
    <property type="project" value="UniProtKB-SubCell"/>
</dbReference>
<gene>
    <name evidence="13" type="primary">gspH</name>
    <name evidence="13" type="ORF">IPJ38_19475</name>
</gene>
<dbReference type="Pfam" id="PF12019">
    <property type="entry name" value="GspH"/>
    <property type="match status" value="1"/>
</dbReference>
<dbReference type="InterPro" id="IPR012902">
    <property type="entry name" value="N_methyl_site"/>
</dbReference>
<dbReference type="PRINTS" id="PR00885">
    <property type="entry name" value="BCTERIALGSPH"/>
</dbReference>
<evidence type="ECO:0000313" key="13">
    <source>
        <dbReference type="EMBL" id="MBK7416950.1"/>
    </source>
</evidence>
<reference evidence="13 14" key="1">
    <citation type="submission" date="2020-10" db="EMBL/GenBank/DDBJ databases">
        <title>Connecting structure to function with the recovery of over 1000 high-quality activated sludge metagenome-assembled genomes encoding full-length rRNA genes using long-read sequencing.</title>
        <authorList>
            <person name="Singleton C.M."/>
            <person name="Petriglieri F."/>
            <person name="Kristensen J.M."/>
            <person name="Kirkegaard R.H."/>
            <person name="Michaelsen T.Y."/>
            <person name="Andersen M.H."/>
            <person name="Karst S.M."/>
            <person name="Dueholm M.S."/>
            <person name="Nielsen P.H."/>
            <person name="Albertsen M."/>
        </authorList>
    </citation>
    <scope>NUCLEOTIDE SEQUENCE [LARGE SCALE GENOMIC DNA]</scope>
    <source>
        <strain evidence="13">EsbW_18-Q3-R4-48_BATAC.463</strain>
    </source>
</reference>
<dbReference type="InterPro" id="IPR045584">
    <property type="entry name" value="Pilin-like"/>
</dbReference>
<name>A0A935K0S7_9RHOO</name>
<evidence type="ECO:0000256" key="1">
    <source>
        <dbReference type="ARBA" id="ARBA00004377"/>
    </source>
</evidence>
<feature type="domain" description="General secretion pathway GspH" evidence="12">
    <location>
        <begin position="40"/>
        <end position="140"/>
    </location>
</feature>
<evidence type="ECO:0000256" key="7">
    <source>
        <dbReference type="ARBA" id="ARBA00022989"/>
    </source>
</evidence>
<organism evidence="13 14">
    <name type="scientific">Candidatus Dechloromonas phosphorivorans</name>
    <dbReference type="NCBI Taxonomy" id="2899244"/>
    <lineage>
        <taxon>Bacteria</taxon>
        <taxon>Pseudomonadati</taxon>
        <taxon>Pseudomonadota</taxon>
        <taxon>Betaproteobacteria</taxon>
        <taxon>Rhodocyclales</taxon>
        <taxon>Azonexaceae</taxon>
        <taxon>Dechloromonas</taxon>
    </lineage>
</organism>
<dbReference type="PROSITE" id="PS00409">
    <property type="entry name" value="PROKAR_NTER_METHYL"/>
    <property type="match status" value="1"/>
</dbReference>
<protein>
    <recommendedName>
        <fullName evidence="2">Type II secretion system protein H</fullName>
    </recommendedName>
    <alternativeName>
        <fullName evidence="10">General secretion pathway protein H</fullName>
    </alternativeName>
</protein>
<keyword evidence="6 11" id="KW-0812">Transmembrane</keyword>
<feature type="transmembrane region" description="Helical" evidence="11">
    <location>
        <begin position="6"/>
        <end position="27"/>
    </location>
</feature>
<keyword evidence="4" id="KW-0488">Methylation</keyword>
<dbReference type="AlphaFoldDB" id="A0A935K0S7"/>
<dbReference type="SUPFAM" id="SSF54523">
    <property type="entry name" value="Pili subunits"/>
    <property type="match status" value="1"/>
</dbReference>
<evidence type="ECO:0000256" key="9">
    <source>
        <dbReference type="ARBA" id="ARBA00025772"/>
    </source>
</evidence>
<comment type="caution">
    <text evidence="13">The sequence shown here is derived from an EMBL/GenBank/DDBJ whole genome shotgun (WGS) entry which is preliminary data.</text>
</comment>
<evidence type="ECO:0000256" key="5">
    <source>
        <dbReference type="ARBA" id="ARBA00022519"/>
    </source>
</evidence>
<evidence type="ECO:0000313" key="14">
    <source>
        <dbReference type="Proteomes" id="UP000739411"/>
    </source>
</evidence>
<dbReference type="NCBIfam" id="TIGR02532">
    <property type="entry name" value="IV_pilin_GFxxxE"/>
    <property type="match status" value="1"/>
</dbReference>
<dbReference type="InterPro" id="IPR049875">
    <property type="entry name" value="TypeII_GspH"/>
</dbReference>
<proteinExistence type="inferred from homology"/>
<keyword evidence="7 11" id="KW-1133">Transmembrane helix</keyword>
<keyword evidence="3" id="KW-1003">Cell membrane</keyword>
<accession>A0A935K0S7</accession>
<dbReference type="GO" id="GO:0015627">
    <property type="term" value="C:type II protein secretion system complex"/>
    <property type="evidence" value="ECO:0007669"/>
    <property type="project" value="InterPro"/>
</dbReference>
<dbReference type="Pfam" id="PF07963">
    <property type="entry name" value="N_methyl"/>
    <property type="match status" value="1"/>
</dbReference>
<evidence type="ECO:0000256" key="11">
    <source>
        <dbReference type="SAM" id="Phobius"/>
    </source>
</evidence>
<sequence>MAERGFTLIEILIVVAIIGIAGSVIVLSGRSGPKRVLEAEADRLLQILSVARDEAEVTGQPLALSFSPQGYSFQRRERNGRWQPVADDLLRARQWPVAVTSVRLEPDTLGNQLRFEPGGRALPFSLRIDALEQQVGITGDALGRYRLLAAP</sequence>
<dbReference type="EMBL" id="JADJMS010000047">
    <property type="protein sequence ID" value="MBK7416950.1"/>
    <property type="molecule type" value="Genomic_DNA"/>
</dbReference>
<dbReference type="InterPro" id="IPR002416">
    <property type="entry name" value="T2SS_protein-GspH"/>
</dbReference>
<comment type="similarity">
    <text evidence="9">Belongs to the GSP H family.</text>
</comment>
<evidence type="ECO:0000256" key="3">
    <source>
        <dbReference type="ARBA" id="ARBA00022475"/>
    </source>
</evidence>
<evidence type="ECO:0000256" key="10">
    <source>
        <dbReference type="ARBA" id="ARBA00030775"/>
    </source>
</evidence>
<evidence type="ECO:0000259" key="12">
    <source>
        <dbReference type="Pfam" id="PF12019"/>
    </source>
</evidence>
<keyword evidence="5" id="KW-0997">Cell inner membrane</keyword>
<dbReference type="Proteomes" id="UP000739411">
    <property type="component" value="Unassembled WGS sequence"/>
</dbReference>
<dbReference type="Gene3D" id="3.55.40.10">
    <property type="entry name" value="minor pseudopilin epsh domain"/>
    <property type="match status" value="1"/>
</dbReference>